<sequence>MLLNSSSKMDGYLAHAAFFWTAFLCLLQYAIGSDGIRDSTSRTSCSSSITARLSTRTSSTPAPTGDAYRSVVVEVASLPVHRLSLFSSNRPLMGVCWNWCGVTWSPFSLKKPSTRKDQMPRPKMNLNTTRVLGDILWDILYLFIILYSSWLGFSLVDAGRFLTMFR</sequence>
<evidence type="ECO:0000256" key="1">
    <source>
        <dbReference type="SAM" id="Phobius"/>
    </source>
</evidence>
<name>A0A8D8CLD6_CULPI</name>
<organism evidence="2">
    <name type="scientific">Culex pipiens</name>
    <name type="common">House mosquito</name>
    <dbReference type="NCBI Taxonomy" id="7175"/>
    <lineage>
        <taxon>Eukaryota</taxon>
        <taxon>Metazoa</taxon>
        <taxon>Ecdysozoa</taxon>
        <taxon>Arthropoda</taxon>
        <taxon>Hexapoda</taxon>
        <taxon>Insecta</taxon>
        <taxon>Pterygota</taxon>
        <taxon>Neoptera</taxon>
        <taxon>Endopterygota</taxon>
        <taxon>Diptera</taxon>
        <taxon>Nematocera</taxon>
        <taxon>Culicoidea</taxon>
        <taxon>Culicidae</taxon>
        <taxon>Culicinae</taxon>
        <taxon>Culicini</taxon>
        <taxon>Culex</taxon>
        <taxon>Culex</taxon>
    </lineage>
</organism>
<keyword evidence="1" id="KW-0812">Transmembrane</keyword>
<reference evidence="2" key="1">
    <citation type="submission" date="2021-05" db="EMBL/GenBank/DDBJ databases">
        <authorList>
            <person name="Alioto T."/>
            <person name="Alioto T."/>
            <person name="Gomez Garrido J."/>
        </authorList>
    </citation>
    <scope>NUCLEOTIDE SEQUENCE</scope>
</reference>
<dbReference type="AlphaFoldDB" id="A0A8D8CLD6"/>
<keyword evidence="1" id="KW-1133">Transmembrane helix</keyword>
<protein>
    <submittedName>
        <fullName evidence="2">(northern house mosquito) hypothetical protein</fullName>
    </submittedName>
</protein>
<accession>A0A8D8CLD6</accession>
<feature type="transmembrane region" description="Helical" evidence="1">
    <location>
        <begin position="12"/>
        <end position="31"/>
    </location>
</feature>
<keyword evidence="1" id="KW-0472">Membrane</keyword>
<evidence type="ECO:0000313" key="2">
    <source>
        <dbReference type="EMBL" id="CAG6496355.1"/>
    </source>
</evidence>
<proteinExistence type="predicted"/>
<feature type="transmembrane region" description="Helical" evidence="1">
    <location>
        <begin position="135"/>
        <end position="156"/>
    </location>
</feature>
<dbReference type="EMBL" id="HBUE01130799">
    <property type="protein sequence ID" value="CAG6496355.1"/>
    <property type="molecule type" value="Transcribed_RNA"/>
</dbReference>